<keyword evidence="1" id="KW-0472">Membrane</keyword>
<dbReference type="Proteomes" id="UP000647836">
    <property type="component" value="Unassembled WGS sequence"/>
</dbReference>
<evidence type="ECO:0000256" key="1">
    <source>
        <dbReference type="SAM" id="Phobius"/>
    </source>
</evidence>
<keyword evidence="3" id="KW-1185">Reference proteome</keyword>
<sequence>MFPQPNRGKSSLFSGSVSTSQKQRHYPLKGIFWKNQGTIKYLLFLSCLVISITNFYPAFAHKVEVAGDVGGTLHIEPNDNPRAGEPSQAWFALTRRGGKVIPLSQCNCQLAVYAEPYAAGEPPLLEPQLKPVSAERYKGIPGAEVVFPKPGLYELQLNGKPVSGARFKPFEFKFEVTVAGGGSTQNTRNLRDVNGDLVEGQSQQLPFWAIALPILGFIGILVVAMQSMRRGGE</sequence>
<protein>
    <recommendedName>
        <fullName evidence="4">Transketolase</fullName>
    </recommendedName>
</protein>
<gene>
    <name evidence="2" type="ORF">IQ229_07035</name>
</gene>
<keyword evidence="1" id="KW-1133">Transmembrane helix</keyword>
<reference evidence="2 3" key="1">
    <citation type="submission" date="2020-10" db="EMBL/GenBank/DDBJ databases">
        <authorList>
            <person name="Castelo-Branco R."/>
            <person name="Eusebio N."/>
            <person name="Adriana R."/>
            <person name="Vieira A."/>
            <person name="Brugerolle De Fraissinette N."/>
            <person name="Rezende De Castro R."/>
            <person name="Schneider M.P."/>
            <person name="Vasconcelos V."/>
            <person name="Leao P.N."/>
        </authorList>
    </citation>
    <scope>NUCLEOTIDE SEQUENCE [LARGE SCALE GENOMIC DNA]</scope>
    <source>
        <strain evidence="2 3">LEGE 07299</strain>
    </source>
</reference>
<keyword evidence="1" id="KW-0812">Transmembrane</keyword>
<feature type="transmembrane region" description="Helical" evidence="1">
    <location>
        <begin position="205"/>
        <end position="225"/>
    </location>
</feature>
<proteinExistence type="predicted"/>
<comment type="caution">
    <text evidence="2">The sequence shown here is derived from an EMBL/GenBank/DDBJ whole genome shotgun (WGS) entry which is preliminary data.</text>
</comment>
<evidence type="ECO:0008006" key="4">
    <source>
        <dbReference type="Google" id="ProtNLM"/>
    </source>
</evidence>
<dbReference type="EMBL" id="JADEXF010000166">
    <property type="protein sequence ID" value="MBE9104704.1"/>
    <property type="molecule type" value="Genomic_DNA"/>
</dbReference>
<organism evidence="2 3">
    <name type="scientific">Nostoc cf. edaphicum LEGE 07299</name>
    <dbReference type="NCBI Taxonomy" id="2777974"/>
    <lineage>
        <taxon>Bacteria</taxon>
        <taxon>Bacillati</taxon>
        <taxon>Cyanobacteriota</taxon>
        <taxon>Cyanophyceae</taxon>
        <taxon>Nostocales</taxon>
        <taxon>Nostocaceae</taxon>
        <taxon>Nostoc</taxon>
    </lineage>
</organism>
<feature type="transmembrane region" description="Helical" evidence="1">
    <location>
        <begin position="41"/>
        <end position="59"/>
    </location>
</feature>
<evidence type="ECO:0000313" key="3">
    <source>
        <dbReference type="Proteomes" id="UP000647836"/>
    </source>
</evidence>
<accession>A0ABR9TWC9</accession>
<dbReference type="RefSeq" id="WP_194042457.1">
    <property type="nucleotide sequence ID" value="NZ_JADEXF010000166.1"/>
</dbReference>
<evidence type="ECO:0000313" key="2">
    <source>
        <dbReference type="EMBL" id="MBE9104704.1"/>
    </source>
</evidence>
<name>A0ABR9TWC9_9NOSO</name>